<feature type="transmembrane region" description="Helical" evidence="4">
    <location>
        <begin position="160"/>
        <end position="182"/>
    </location>
</feature>
<keyword evidence="1 4" id="KW-0812">Transmembrane</keyword>
<dbReference type="InterPro" id="IPR036259">
    <property type="entry name" value="MFS_trans_sf"/>
</dbReference>
<evidence type="ECO:0000256" key="1">
    <source>
        <dbReference type="ARBA" id="ARBA00022692"/>
    </source>
</evidence>
<feature type="transmembrane region" description="Helical" evidence="4">
    <location>
        <begin position="369"/>
        <end position="389"/>
    </location>
</feature>
<dbReference type="Proteomes" id="UP001205890">
    <property type="component" value="Unassembled WGS sequence"/>
</dbReference>
<dbReference type="Gene3D" id="1.20.1250.20">
    <property type="entry name" value="MFS general substrate transporter like domains"/>
    <property type="match status" value="1"/>
</dbReference>
<dbReference type="SUPFAM" id="SSF103473">
    <property type="entry name" value="MFS general substrate transporter"/>
    <property type="match status" value="1"/>
</dbReference>
<feature type="transmembrane region" description="Helical" evidence="4">
    <location>
        <begin position="74"/>
        <end position="92"/>
    </location>
</feature>
<dbReference type="PANTHER" id="PTHR11360:SF308">
    <property type="entry name" value="BLL3089 PROTEIN"/>
    <property type="match status" value="1"/>
</dbReference>
<evidence type="ECO:0000313" key="6">
    <source>
        <dbReference type="EMBL" id="MCP8938152.1"/>
    </source>
</evidence>
<sequence length="400" mass="40795">MTPITRAACVLGLTQVLAFGSTYYLTGPLGGRIAADTGWSLGWVMSGSSLGLLGAGLVAPRIGRIIDRRGGRPVLMASSVLFAAGLVALSLAPTLPLWLAAWLLIGTGMGSGLYDAAFSTLGRLYGRDARSGITTVTVFGGFASTVCWPLSAWLGAELGWRGACAVYAVLHLVVALPLYAWLVPALPARPAATPGVAAGEAPAATAPSQAPRDHLTVFLCLAALLTVFAVVPTALLVHLINLLQGRGMSLDQAVALGALFGPAQVGARLVEGGLARHYHPIWTMTTAVALAALGLLLLAAATPLAALALALFGAGNGVYSIARGTLPLSLFGPGQYARLMGRLAMPALLAQAAAPALSALAMERFGGDVLLWALVAAAFASLALVGVLWRVSATLRAGRP</sequence>
<dbReference type="InterPro" id="IPR020846">
    <property type="entry name" value="MFS_dom"/>
</dbReference>
<keyword evidence="3 4" id="KW-0472">Membrane</keyword>
<dbReference type="RefSeq" id="WP_254739761.1">
    <property type="nucleotide sequence ID" value="NZ_JANCLU010000004.1"/>
</dbReference>
<evidence type="ECO:0000256" key="4">
    <source>
        <dbReference type="SAM" id="Phobius"/>
    </source>
</evidence>
<dbReference type="PANTHER" id="PTHR11360">
    <property type="entry name" value="MONOCARBOXYLATE TRANSPORTER"/>
    <property type="match status" value="1"/>
</dbReference>
<dbReference type="Pfam" id="PF07690">
    <property type="entry name" value="MFS_1"/>
    <property type="match status" value="1"/>
</dbReference>
<keyword evidence="7" id="KW-1185">Reference proteome</keyword>
<keyword evidence="2 4" id="KW-1133">Transmembrane helix</keyword>
<feature type="domain" description="Major facilitator superfamily (MFS) profile" evidence="5">
    <location>
        <begin position="1"/>
        <end position="395"/>
    </location>
</feature>
<dbReference type="InterPro" id="IPR050327">
    <property type="entry name" value="Proton-linked_MCT"/>
</dbReference>
<feature type="transmembrane region" description="Helical" evidence="4">
    <location>
        <begin position="42"/>
        <end position="62"/>
    </location>
</feature>
<evidence type="ECO:0000256" key="3">
    <source>
        <dbReference type="ARBA" id="ARBA00023136"/>
    </source>
</evidence>
<reference evidence="6 7" key="1">
    <citation type="submission" date="2022-07" db="EMBL/GenBank/DDBJ databases">
        <authorList>
            <person name="Li W.-J."/>
            <person name="Deng Q.-Q."/>
        </authorList>
    </citation>
    <scope>NUCLEOTIDE SEQUENCE [LARGE SCALE GENOMIC DNA]</scope>
    <source>
        <strain evidence="6 7">SYSU M60028</strain>
    </source>
</reference>
<accession>A0ABT1L9I5</accession>
<name>A0ABT1L9I5_9HYPH</name>
<feature type="transmembrane region" description="Helical" evidence="4">
    <location>
        <begin position="133"/>
        <end position="154"/>
    </location>
</feature>
<proteinExistence type="predicted"/>
<evidence type="ECO:0000259" key="5">
    <source>
        <dbReference type="PROSITE" id="PS50850"/>
    </source>
</evidence>
<comment type="caution">
    <text evidence="6">The sequence shown here is derived from an EMBL/GenBank/DDBJ whole genome shotgun (WGS) entry which is preliminary data.</text>
</comment>
<dbReference type="InterPro" id="IPR011701">
    <property type="entry name" value="MFS"/>
</dbReference>
<organism evidence="6 7">
    <name type="scientific">Alsobacter ponti</name>
    <dbReference type="NCBI Taxonomy" id="2962936"/>
    <lineage>
        <taxon>Bacteria</taxon>
        <taxon>Pseudomonadati</taxon>
        <taxon>Pseudomonadota</taxon>
        <taxon>Alphaproteobacteria</taxon>
        <taxon>Hyphomicrobiales</taxon>
        <taxon>Alsobacteraceae</taxon>
        <taxon>Alsobacter</taxon>
    </lineage>
</organism>
<evidence type="ECO:0000313" key="7">
    <source>
        <dbReference type="Proteomes" id="UP001205890"/>
    </source>
</evidence>
<dbReference type="PROSITE" id="PS50850">
    <property type="entry name" value="MFS"/>
    <property type="match status" value="1"/>
</dbReference>
<gene>
    <name evidence="6" type="ORF">NK718_06470</name>
</gene>
<protein>
    <submittedName>
        <fullName evidence="6">MFS transporter</fullName>
    </submittedName>
</protein>
<dbReference type="EMBL" id="JANCLU010000004">
    <property type="protein sequence ID" value="MCP8938152.1"/>
    <property type="molecule type" value="Genomic_DNA"/>
</dbReference>
<evidence type="ECO:0000256" key="2">
    <source>
        <dbReference type="ARBA" id="ARBA00022989"/>
    </source>
</evidence>
<feature type="transmembrane region" description="Helical" evidence="4">
    <location>
        <begin position="215"/>
        <end position="240"/>
    </location>
</feature>